<dbReference type="InterPro" id="IPR023415">
    <property type="entry name" value="LDLR_class-A_CS"/>
</dbReference>
<evidence type="ECO:0000256" key="1">
    <source>
        <dbReference type="ARBA" id="ARBA00023157"/>
    </source>
</evidence>
<comment type="caution">
    <text evidence="2">Lacks conserved residue(s) required for the propagation of feature annotation.</text>
</comment>
<dbReference type="EMBL" id="GITU01010321">
    <property type="protein sequence ID" value="MBC1179024.1"/>
    <property type="molecule type" value="Transcribed_RNA"/>
</dbReference>
<evidence type="ECO:0000256" key="2">
    <source>
        <dbReference type="PROSITE-ProRule" id="PRU00124"/>
    </source>
</evidence>
<sequence>MAFHHIKELPRQVPRHRNRHISDVVAVLTTTLWATAALVTSAGGAGTAKPGQQGMGPVTQCAMSEHTCTNGKCVPLNKFCDNINDCGDSSDEPRFCTPCNRTYYGNLGLTYDLELHRPKEDRIPYICVLTFTAAGGIHGDIVQVTLESFTVGKFVSYTQNGCPDGYLQIAEANRQNVGGMWCGSSWGPQVFYSETRSLILTVKLFRLARDQSGYNFDFRIQFKVLSRESAVVRYGGAQLGGKLIQGTYCSRIFSSCDKKICRLQSPNFPGVYPRNLTCYYAIRQQEVPQGKHAMIVVRQPKGNLIWISTQTPVAITKKNDKEKFVPQIKTWQECDYVQDYITIYDGYTTRDPVILKFCGGGQSVPPSISSGPELLVEFTTSPFGTFINTPPNMNALNGFQLEIEVKFVDIKSPTYIENKRLCEFWIRGTGRGVLVNPQHSLAPNTTCLYHLQIEVKFVDIKSPTYIENKRLCEFWIRGTGRGVLVNPQHSLAPNTTCLYHLQYRSSLPNYPRRGDSMTSPLSRFKVWLSILKFDLAPKFGTLDDTAGGAVQMQQQQSEDCAGMLRIWDGPLRESPNCKDVNCERDTALKSGVLTKYGQNYTNLIARFCRGTVPRSCEHGLLMIQPFVHASSEFVTLELRNTESTALRPLNFRLKYEFVDLQQDGMPTGADTDCNRRFVSSMMDRRDPGVFRSVRNVFLFGRGGSRSFRCVHRFEAQRGERVRVIIRKVMTGNRTCASRLDNDINRSYCFGDTSIKLEIYEKPWHDVVAFPRGCVCNSTNISDTYLPIIYTSTSRDLEIRFTAINMTSFDDASVINFEGSFEFIKSPSSCRDSRRKFGPSGHVDMTFGVLECRSRPWLIEPSADHFLYVQTHGIFIRRYDPQVYQSVNTSMKTSATHKCTTKSRVILTTGEGVSVTACPLDSDSSRRHTIEVFSSGWNRDFSYLATDPPRVVSVEFLEAEDGDFAFSWLEMSKRPPQGLIDCQYRCPELEACVNASVWCDGKSDCPSGYDESFTHCSALLRLPAEILATLSVVFLVFFGAFAAYVYRKIKRTCRGSSVLQTRLKSLSSMDTAVFDEKDQIS</sequence>
<dbReference type="VEuPathDB" id="VectorBase:LLONM1_009792"/>
<keyword evidence="1 2" id="KW-1015">Disulfide bond</keyword>
<dbReference type="FunFam" id="2.60.120.290:FF:000065">
    <property type="entry name" value="Uncharacterized protein, isoform E"/>
    <property type="match status" value="1"/>
</dbReference>
<proteinExistence type="predicted"/>
<dbReference type="InterPro" id="IPR036055">
    <property type="entry name" value="LDL_receptor-like_sf"/>
</dbReference>
<dbReference type="SUPFAM" id="SSF57424">
    <property type="entry name" value="LDL receptor-like module"/>
    <property type="match status" value="1"/>
</dbReference>
<dbReference type="CDD" id="cd00112">
    <property type="entry name" value="LDLa"/>
    <property type="match status" value="1"/>
</dbReference>
<dbReference type="GO" id="GO:0005886">
    <property type="term" value="C:plasma membrane"/>
    <property type="evidence" value="ECO:0007669"/>
    <property type="project" value="TreeGrafter"/>
</dbReference>
<keyword evidence="3" id="KW-0812">Transmembrane</keyword>
<feature type="transmembrane region" description="Helical" evidence="3">
    <location>
        <begin position="1025"/>
        <end position="1045"/>
    </location>
</feature>
<feature type="domain" description="CUB" evidence="4">
    <location>
        <begin position="249"/>
        <end position="406"/>
    </location>
</feature>
<dbReference type="VEuPathDB" id="VectorBase:LLOJ006123"/>
<keyword evidence="7" id="KW-1185">Reference proteome</keyword>
<organism evidence="6 7">
    <name type="scientific">Lutzomyia longipalpis</name>
    <name type="common">Sand fly</name>
    <dbReference type="NCBI Taxonomy" id="7200"/>
    <lineage>
        <taxon>Eukaryota</taxon>
        <taxon>Metazoa</taxon>
        <taxon>Ecdysozoa</taxon>
        <taxon>Arthropoda</taxon>
        <taxon>Hexapoda</taxon>
        <taxon>Insecta</taxon>
        <taxon>Pterygota</taxon>
        <taxon>Neoptera</taxon>
        <taxon>Endopterygota</taxon>
        <taxon>Diptera</taxon>
        <taxon>Nematocera</taxon>
        <taxon>Psychodoidea</taxon>
        <taxon>Psychodidae</taxon>
        <taxon>Lutzomyia</taxon>
        <taxon>Lutzomyia</taxon>
    </lineage>
</organism>
<evidence type="ECO:0000259" key="4">
    <source>
        <dbReference type="PROSITE" id="PS01180"/>
    </source>
</evidence>
<keyword evidence="3" id="KW-0472">Membrane</keyword>
<evidence type="ECO:0000313" key="7">
    <source>
        <dbReference type="Proteomes" id="UP000092461"/>
    </source>
</evidence>
<dbReference type="PRINTS" id="PR00261">
    <property type="entry name" value="LDLRECEPTOR"/>
</dbReference>
<dbReference type="PROSITE" id="PS01180">
    <property type="entry name" value="CUB"/>
    <property type="match status" value="2"/>
</dbReference>
<dbReference type="EMBL" id="AJWK01019762">
    <property type="status" value="NOT_ANNOTATED_CDS"/>
    <property type="molecule type" value="Genomic_DNA"/>
</dbReference>
<dbReference type="PROSITE" id="PS01209">
    <property type="entry name" value="LDLRA_1"/>
    <property type="match status" value="1"/>
</dbReference>
<evidence type="ECO:0000313" key="5">
    <source>
        <dbReference type="EMBL" id="MBC1179024.1"/>
    </source>
</evidence>
<dbReference type="InterPro" id="IPR056707">
    <property type="entry name" value="DUF7805"/>
</dbReference>
<dbReference type="PANTHER" id="PTHR47537:SF4">
    <property type="entry name" value="GH12701P"/>
    <property type="match status" value="1"/>
</dbReference>
<evidence type="ECO:0000256" key="3">
    <source>
        <dbReference type="SAM" id="Phobius"/>
    </source>
</evidence>
<dbReference type="SUPFAM" id="SSF49854">
    <property type="entry name" value="Spermadhesin, CUB domain"/>
    <property type="match status" value="2"/>
</dbReference>
<name>A0A1B0CN39_LUTLO</name>
<dbReference type="EMBL" id="AJWK01019761">
    <property type="status" value="NOT_ANNOTATED_CDS"/>
    <property type="molecule type" value="Genomic_DNA"/>
</dbReference>
<evidence type="ECO:0000313" key="6">
    <source>
        <dbReference type="EnsemblMetazoa" id="LLOJ006123-PA"/>
    </source>
</evidence>
<feature type="disulfide bond" evidence="2">
    <location>
        <begin position="61"/>
        <end position="73"/>
    </location>
</feature>
<dbReference type="InterPro" id="IPR053207">
    <property type="entry name" value="Non-NMDA_GluR_Accessory"/>
</dbReference>
<feature type="domain" description="CUB" evidence="4">
    <location>
        <begin position="99"/>
        <end position="225"/>
    </location>
</feature>
<dbReference type="Gene3D" id="4.10.400.10">
    <property type="entry name" value="Low-density Lipoprotein Receptor"/>
    <property type="match status" value="1"/>
</dbReference>
<reference evidence="7" key="1">
    <citation type="submission" date="2012-05" db="EMBL/GenBank/DDBJ databases">
        <title>Whole Genome Assembly of Lutzomyia longipalpis.</title>
        <authorList>
            <person name="Richards S."/>
            <person name="Qu C."/>
            <person name="Dillon R."/>
            <person name="Worley K."/>
            <person name="Scherer S."/>
            <person name="Batterton M."/>
            <person name="Taylor A."/>
            <person name="Hawes A."/>
            <person name="Hernandez B."/>
            <person name="Kovar C."/>
            <person name="Mandapat C."/>
            <person name="Pham C."/>
            <person name="Qu C."/>
            <person name="Jing C."/>
            <person name="Bess C."/>
            <person name="Bandaranaike D."/>
            <person name="Ngo D."/>
            <person name="Ongeri F."/>
            <person name="Arias F."/>
            <person name="Lara F."/>
            <person name="Weissenberger G."/>
            <person name="Kamau G."/>
            <person name="Han H."/>
            <person name="Shen H."/>
            <person name="Dinh H."/>
            <person name="Khalil I."/>
            <person name="Jones J."/>
            <person name="Shafer J."/>
            <person name="Jayaseelan J."/>
            <person name="Quiroz J."/>
            <person name="Blankenburg K."/>
            <person name="Nguyen L."/>
            <person name="Jackson L."/>
            <person name="Francisco L."/>
            <person name="Tang L.-Y."/>
            <person name="Pu L.-L."/>
            <person name="Perales L."/>
            <person name="Lorensuhewa L."/>
            <person name="Munidasa M."/>
            <person name="Coyle M."/>
            <person name="Taylor M."/>
            <person name="Puazo M."/>
            <person name="Firestine M."/>
            <person name="Scheel M."/>
            <person name="Javaid M."/>
            <person name="Wang M."/>
            <person name="Li M."/>
            <person name="Tabassum N."/>
            <person name="Saada N."/>
            <person name="Osuji N."/>
            <person name="Aqrawi P."/>
            <person name="Fu Q."/>
            <person name="Thornton R."/>
            <person name="Raj R."/>
            <person name="Goodspeed R."/>
            <person name="Mata R."/>
            <person name="Najjar R."/>
            <person name="Gubbala S."/>
            <person name="Lee S."/>
            <person name="Denson S."/>
            <person name="Patil S."/>
            <person name="Macmil S."/>
            <person name="Qi S."/>
            <person name="Matskevitch T."/>
            <person name="Palculict T."/>
            <person name="Mathew T."/>
            <person name="Vee V."/>
            <person name="Velamala V."/>
            <person name="Korchina V."/>
            <person name="Cai W."/>
            <person name="Liu W."/>
            <person name="Dai W."/>
            <person name="Zou X."/>
            <person name="Zhu Y."/>
            <person name="Zhang Y."/>
            <person name="Wu Y.-Q."/>
            <person name="Xin Y."/>
            <person name="Nazarath L."/>
            <person name="Kovar C."/>
            <person name="Han Y."/>
            <person name="Muzny D."/>
            <person name="Gibbs R."/>
        </authorList>
    </citation>
    <scope>NUCLEOTIDE SEQUENCE [LARGE SCALE GENOMIC DNA]</scope>
    <source>
        <strain evidence="7">Jacobina</strain>
    </source>
</reference>
<dbReference type="Gene3D" id="2.40.128.620">
    <property type="match status" value="1"/>
</dbReference>
<keyword evidence="3" id="KW-1133">Transmembrane helix</keyword>
<dbReference type="InterPro" id="IPR002172">
    <property type="entry name" value="LDrepeatLR_classA_rpt"/>
</dbReference>
<dbReference type="CDD" id="cd00041">
    <property type="entry name" value="CUB"/>
    <property type="match status" value="1"/>
</dbReference>
<dbReference type="EnsemblMetazoa" id="LLOJ006123-RA">
    <property type="protein sequence ID" value="LLOJ006123-PA"/>
    <property type="gene ID" value="LLOJ006123"/>
</dbReference>
<accession>A0A1B0CN39</accession>
<dbReference type="EMBL" id="AJWK01019763">
    <property type="status" value="NOT_ANNOTATED_CDS"/>
    <property type="molecule type" value="Genomic_DNA"/>
</dbReference>
<dbReference type="SMART" id="SM00042">
    <property type="entry name" value="CUB"/>
    <property type="match status" value="1"/>
</dbReference>
<reference evidence="5" key="2">
    <citation type="journal article" date="2020" name="BMC">
        <title>Leishmania infection induces a limited differential gene expression in the sand fly midgut.</title>
        <authorList>
            <person name="Coutinho-Abreu I.V."/>
            <person name="Serafim T.D."/>
            <person name="Meneses C."/>
            <person name="Kamhawi S."/>
            <person name="Oliveira F."/>
            <person name="Valenzuela J.G."/>
        </authorList>
    </citation>
    <scope>NUCLEOTIDE SEQUENCE</scope>
    <source>
        <strain evidence="5">Jacobina</strain>
        <tissue evidence="5">Midgut</tissue>
    </source>
</reference>
<dbReference type="InterPro" id="IPR000859">
    <property type="entry name" value="CUB_dom"/>
</dbReference>
<dbReference type="SMART" id="SM00192">
    <property type="entry name" value="LDLa"/>
    <property type="match status" value="2"/>
</dbReference>
<reference evidence="6" key="3">
    <citation type="submission" date="2020-05" db="UniProtKB">
        <authorList>
            <consortium name="EnsemblMetazoa"/>
        </authorList>
    </citation>
    <scope>IDENTIFICATION</scope>
    <source>
        <strain evidence="6">Jacobina</strain>
    </source>
</reference>
<dbReference type="PROSITE" id="PS50068">
    <property type="entry name" value="LDLRA_2"/>
    <property type="match status" value="2"/>
</dbReference>
<dbReference type="Pfam" id="PF25090">
    <property type="entry name" value="DUF7805"/>
    <property type="match status" value="1"/>
</dbReference>
<dbReference type="AlphaFoldDB" id="A0A1B0CN39"/>
<feature type="disulfide bond" evidence="2">
    <location>
        <begin position="68"/>
        <end position="86"/>
    </location>
</feature>
<dbReference type="Proteomes" id="UP000092461">
    <property type="component" value="Unassembled WGS sequence"/>
</dbReference>
<protein>
    <recommendedName>
        <fullName evidence="4">CUB domain-containing protein</fullName>
    </recommendedName>
</protein>
<dbReference type="Pfam" id="PF00057">
    <property type="entry name" value="Ldl_recept_a"/>
    <property type="match status" value="1"/>
</dbReference>
<dbReference type="PANTHER" id="PTHR47537">
    <property type="entry name" value="CUBILIN"/>
    <property type="match status" value="1"/>
</dbReference>
<dbReference type="InterPro" id="IPR035914">
    <property type="entry name" value="Sperma_CUB_dom_sf"/>
</dbReference>
<dbReference type="Gene3D" id="2.60.120.290">
    <property type="entry name" value="Spermadhesin, CUB domain"/>
    <property type="match status" value="1"/>
</dbReference>